<dbReference type="Proteomes" id="UP000015441">
    <property type="component" value="Unassembled WGS sequence"/>
</dbReference>
<organism evidence="2 3">
    <name type="scientific">Blumeria graminis f. sp. hordei (strain DH14)</name>
    <name type="common">Barley powdery mildew</name>
    <name type="synonym">Oidium monilioides f. sp. hordei</name>
    <dbReference type="NCBI Taxonomy" id="546991"/>
    <lineage>
        <taxon>Eukaryota</taxon>
        <taxon>Fungi</taxon>
        <taxon>Dikarya</taxon>
        <taxon>Ascomycota</taxon>
        <taxon>Pezizomycotina</taxon>
        <taxon>Leotiomycetes</taxon>
        <taxon>Erysiphales</taxon>
        <taxon>Erysiphaceae</taxon>
        <taxon>Blumeria</taxon>
        <taxon>Blumeria hordei</taxon>
    </lineage>
</organism>
<name>N1JJH4_BLUG1</name>
<gene>
    <name evidence="2" type="ORF">BGHDH14_bgh03006</name>
</gene>
<sequence length="126" mass="13595">MKFSNIPEITTILSLFTSLCATQGVNSGNAKYNCSGVIFYSESINASTAMASTINIGSLNGYPAPYPVYGLSGTAPYHLFPMVKDVMVYAGGVVSKFFLIIDINDIEQGMVYVREGYEGYLPCTAM</sequence>
<accession>N1JJH4</accession>
<reference evidence="2 3" key="1">
    <citation type="journal article" date="2010" name="Science">
        <title>Genome expansion and gene loss in powdery mildew fungi reveal tradeoffs in extreme parasitism.</title>
        <authorList>
            <person name="Spanu P.D."/>
            <person name="Abbott J.C."/>
            <person name="Amselem J."/>
            <person name="Burgis T.A."/>
            <person name="Soanes D.M."/>
            <person name="Stueber K."/>
            <person name="Ver Loren van Themaat E."/>
            <person name="Brown J.K.M."/>
            <person name="Butcher S.A."/>
            <person name="Gurr S.J."/>
            <person name="Lebrun M.-H."/>
            <person name="Ridout C.J."/>
            <person name="Schulze-Lefert P."/>
            <person name="Talbot N.J."/>
            <person name="Ahmadinejad N."/>
            <person name="Ametz C."/>
            <person name="Barton G.R."/>
            <person name="Benjdia M."/>
            <person name="Bidzinski P."/>
            <person name="Bindschedler L.V."/>
            <person name="Both M."/>
            <person name="Brewer M.T."/>
            <person name="Cadle-Davidson L."/>
            <person name="Cadle-Davidson M.M."/>
            <person name="Collemare J."/>
            <person name="Cramer R."/>
            <person name="Frenkel O."/>
            <person name="Godfrey D."/>
            <person name="Harriman J."/>
            <person name="Hoede C."/>
            <person name="King B.C."/>
            <person name="Klages S."/>
            <person name="Kleemann J."/>
            <person name="Knoll D."/>
            <person name="Koti P.S."/>
            <person name="Kreplak J."/>
            <person name="Lopez-Ruiz F.J."/>
            <person name="Lu X."/>
            <person name="Maekawa T."/>
            <person name="Mahanil S."/>
            <person name="Micali C."/>
            <person name="Milgroom M.G."/>
            <person name="Montana G."/>
            <person name="Noir S."/>
            <person name="O'Connell R.J."/>
            <person name="Oberhaensli S."/>
            <person name="Parlange F."/>
            <person name="Pedersen C."/>
            <person name="Quesneville H."/>
            <person name="Reinhardt R."/>
            <person name="Rott M."/>
            <person name="Sacristan S."/>
            <person name="Schmidt S.M."/>
            <person name="Schoen M."/>
            <person name="Skamnioti P."/>
            <person name="Sommer H."/>
            <person name="Stephens A."/>
            <person name="Takahara H."/>
            <person name="Thordal-Christensen H."/>
            <person name="Vigouroux M."/>
            <person name="Wessling R."/>
            <person name="Wicker T."/>
            <person name="Panstruga R."/>
        </authorList>
    </citation>
    <scope>NUCLEOTIDE SEQUENCE [LARGE SCALE GENOMIC DNA]</scope>
    <source>
        <strain evidence="2">DH14</strain>
    </source>
</reference>
<evidence type="ECO:0000313" key="2">
    <source>
        <dbReference type="EMBL" id="CCU82362.1"/>
    </source>
</evidence>
<protein>
    <submittedName>
        <fullName evidence="2">CSEP0081 putative effector protein</fullName>
    </submittedName>
</protein>
<proteinExistence type="predicted"/>
<dbReference type="EMBL" id="CAUH01006265">
    <property type="protein sequence ID" value="CCU82362.1"/>
    <property type="molecule type" value="Genomic_DNA"/>
</dbReference>
<feature type="signal peptide" evidence="1">
    <location>
        <begin position="1"/>
        <end position="27"/>
    </location>
</feature>
<dbReference type="PHI-base" id="PHI:6351"/>
<comment type="caution">
    <text evidence="2">The sequence shown here is derived from an EMBL/GenBank/DDBJ whole genome shotgun (WGS) entry which is preliminary data.</text>
</comment>
<evidence type="ECO:0000313" key="3">
    <source>
        <dbReference type="Proteomes" id="UP000015441"/>
    </source>
</evidence>
<dbReference type="PHI-base" id="PHI:6356"/>
<dbReference type="HOGENOM" id="CLU_163482_0_0_1"/>
<dbReference type="AlphaFoldDB" id="N1JJH4"/>
<dbReference type="InParanoid" id="N1JJH4"/>
<keyword evidence="1" id="KW-0732">Signal</keyword>
<keyword evidence="3" id="KW-1185">Reference proteome</keyword>
<evidence type="ECO:0000256" key="1">
    <source>
        <dbReference type="SAM" id="SignalP"/>
    </source>
</evidence>
<feature type="chain" id="PRO_5004106777" evidence="1">
    <location>
        <begin position="28"/>
        <end position="126"/>
    </location>
</feature>